<evidence type="ECO:0000313" key="2">
    <source>
        <dbReference type="EMBL" id="CCH74375.1"/>
    </source>
</evidence>
<dbReference type="Proteomes" id="UP000035763">
    <property type="component" value="Unassembled WGS sequence"/>
</dbReference>
<dbReference type="PROSITE" id="PS50043">
    <property type="entry name" value="HTH_LUXR_2"/>
    <property type="match status" value="1"/>
</dbReference>
<keyword evidence="3" id="KW-1185">Reference proteome</keyword>
<dbReference type="Gene3D" id="3.40.50.1820">
    <property type="entry name" value="alpha/beta hydrolase"/>
    <property type="match status" value="1"/>
</dbReference>
<sequence>MRSVAALEASQRVRFCRSADGTRIAYAVHGTGPPLLLDACWLSHLEYDWQSPVWRHYLVELGRVATVVRFDERGHGMSDRDVADFSLERRIEDLEAVTDHAGLDRFALMAMAQGGPVALHYAHRHPERVTRLVCASTYSASSQHVTDDDRALEEAFQAMIRAGWDRKDPLFRRVFTSMMIPDASEEQMVWLDELHHRSASAKTAYESRVERGRADATGVLPDLTVPTLVIHSRHERMNDFEHGRSLAAGITDARLVPLDSRNHILLEDEPAWPVFVREVTAFLAGDASASGDAGLGVGSLSTRELEVLRLVAQGRDNSSIAADLTLSVRTVERHLQRIYAKLGLSGPSARAGAVAILLGATPTER</sequence>
<proteinExistence type="predicted"/>
<dbReference type="STRING" id="1193182.BN11_430015"/>
<dbReference type="OrthoDB" id="27092at2"/>
<dbReference type="InterPro" id="IPR000073">
    <property type="entry name" value="AB_hydrolase_1"/>
</dbReference>
<dbReference type="PANTHER" id="PTHR43433:SF5">
    <property type="entry name" value="AB HYDROLASE-1 DOMAIN-CONTAINING PROTEIN"/>
    <property type="match status" value="1"/>
</dbReference>
<dbReference type="InterPro" id="IPR016032">
    <property type="entry name" value="Sig_transdc_resp-reg_C-effctor"/>
</dbReference>
<evidence type="ECO:0000313" key="3">
    <source>
        <dbReference type="Proteomes" id="UP000035763"/>
    </source>
</evidence>
<dbReference type="GO" id="GO:0003824">
    <property type="term" value="F:catalytic activity"/>
    <property type="evidence" value="ECO:0007669"/>
    <property type="project" value="UniProtKB-ARBA"/>
</dbReference>
<dbReference type="PRINTS" id="PR00038">
    <property type="entry name" value="HTHLUXR"/>
</dbReference>
<name>W6K051_9MICO</name>
<dbReference type="CDD" id="cd06170">
    <property type="entry name" value="LuxR_C_like"/>
    <property type="match status" value="1"/>
</dbReference>
<dbReference type="InterPro" id="IPR029058">
    <property type="entry name" value="AB_hydrolase_fold"/>
</dbReference>
<dbReference type="Gene3D" id="1.10.10.10">
    <property type="entry name" value="Winged helix-like DNA-binding domain superfamily/Winged helix DNA-binding domain"/>
    <property type="match status" value="1"/>
</dbReference>
<dbReference type="GO" id="GO:0003677">
    <property type="term" value="F:DNA binding"/>
    <property type="evidence" value="ECO:0007669"/>
    <property type="project" value="InterPro"/>
</dbReference>
<dbReference type="GO" id="GO:0006355">
    <property type="term" value="P:regulation of DNA-templated transcription"/>
    <property type="evidence" value="ECO:0007669"/>
    <property type="project" value="InterPro"/>
</dbReference>
<dbReference type="InterPro" id="IPR022742">
    <property type="entry name" value="Hydrolase_4"/>
</dbReference>
<dbReference type="SUPFAM" id="SSF46894">
    <property type="entry name" value="C-terminal effector domain of the bipartite response regulators"/>
    <property type="match status" value="1"/>
</dbReference>
<dbReference type="InterPro" id="IPR050471">
    <property type="entry name" value="AB_hydrolase"/>
</dbReference>
<dbReference type="PANTHER" id="PTHR43433">
    <property type="entry name" value="HYDROLASE, ALPHA/BETA FOLD FAMILY PROTEIN"/>
    <property type="match status" value="1"/>
</dbReference>
<dbReference type="PRINTS" id="PR00111">
    <property type="entry name" value="ABHYDROLASE"/>
</dbReference>
<comment type="caution">
    <text evidence="2">The sequence shown here is derived from an EMBL/GenBank/DDBJ whole genome shotgun (WGS) entry which is preliminary data.</text>
</comment>
<organism evidence="2 3">
    <name type="scientific">Nostocoides australiense Ben110</name>
    <dbReference type="NCBI Taxonomy" id="1193182"/>
    <lineage>
        <taxon>Bacteria</taxon>
        <taxon>Bacillati</taxon>
        <taxon>Actinomycetota</taxon>
        <taxon>Actinomycetes</taxon>
        <taxon>Micrococcales</taxon>
        <taxon>Intrasporangiaceae</taxon>
        <taxon>Nostocoides</taxon>
    </lineage>
</organism>
<feature type="domain" description="HTH luxR-type" evidence="1">
    <location>
        <begin position="293"/>
        <end position="359"/>
    </location>
</feature>
<evidence type="ECO:0000259" key="1">
    <source>
        <dbReference type="PROSITE" id="PS50043"/>
    </source>
</evidence>
<dbReference type="EMBL" id="CAJA01000368">
    <property type="protein sequence ID" value="CCH74375.1"/>
    <property type="molecule type" value="Genomic_DNA"/>
</dbReference>
<dbReference type="AlphaFoldDB" id="W6K051"/>
<gene>
    <name evidence="2" type="ORF">BN11_430015</name>
</gene>
<dbReference type="Pfam" id="PF00196">
    <property type="entry name" value="GerE"/>
    <property type="match status" value="1"/>
</dbReference>
<dbReference type="InterPro" id="IPR036388">
    <property type="entry name" value="WH-like_DNA-bd_sf"/>
</dbReference>
<dbReference type="SMART" id="SM00421">
    <property type="entry name" value="HTH_LUXR"/>
    <property type="match status" value="1"/>
</dbReference>
<dbReference type="SUPFAM" id="SSF53474">
    <property type="entry name" value="alpha/beta-Hydrolases"/>
    <property type="match status" value="1"/>
</dbReference>
<reference evidence="2 3" key="1">
    <citation type="journal article" date="2013" name="ISME J.">
        <title>A metabolic model for members of the genus Tetrasphaera involved in enhanced biological phosphorus removal.</title>
        <authorList>
            <person name="Kristiansen R."/>
            <person name="Nguyen H.T.T."/>
            <person name="Saunders A.M."/>
            <person name="Nielsen J.L."/>
            <person name="Wimmer R."/>
            <person name="Le V.Q."/>
            <person name="McIlroy S.J."/>
            <person name="Petrovski S."/>
            <person name="Seviour R.J."/>
            <person name="Calteau A."/>
            <person name="Nielsen K.L."/>
            <person name="Nielsen P.H."/>
        </authorList>
    </citation>
    <scope>NUCLEOTIDE SEQUENCE [LARGE SCALE GENOMIC DNA]</scope>
    <source>
        <strain evidence="2 3">Ben110</strain>
    </source>
</reference>
<accession>W6K051</accession>
<dbReference type="Pfam" id="PF12146">
    <property type="entry name" value="Hydrolase_4"/>
    <property type="match status" value="1"/>
</dbReference>
<dbReference type="PROSITE" id="PS00622">
    <property type="entry name" value="HTH_LUXR_1"/>
    <property type="match status" value="1"/>
</dbReference>
<protein>
    <submittedName>
        <fullName evidence="2">Transcriptional regulator, LuxR family</fullName>
    </submittedName>
</protein>
<dbReference type="InterPro" id="IPR000792">
    <property type="entry name" value="Tscrpt_reg_LuxR_C"/>
</dbReference>
<dbReference type="RefSeq" id="WP_048694981.1">
    <property type="nucleotide sequence ID" value="NZ_HG764815.1"/>
</dbReference>